<evidence type="ECO:0000256" key="3">
    <source>
        <dbReference type="ARBA" id="ARBA00022553"/>
    </source>
</evidence>
<reference key="2">
    <citation type="submission" date="2011-05" db="EMBL/GenBank/DDBJ databases">
        <title>Complete genome sequence of the aerobic marine methanotroph Methylomonas methanica MC09.</title>
        <authorList>
            <person name="Boden R."/>
            <person name="Cunliffe M."/>
            <person name="Scanlan J."/>
            <person name="Moussard H."/>
            <person name="Kits K.D."/>
            <person name="Klotz M."/>
            <person name="Jetten M."/>
            <person name="Vuilleumier S."/>
            <person name="Han J."/>
            <person name="Peters L."/>
            <person name="Mikhailova N."/>
            <person name="Teshima H."/>
            <person name="Tapia R."/>
            <person name="Kyrpides N."/>
            <person name="Ivanova N."/>
            <person name="Pagani I."/>
            <person name="Cheng J.-F."/>
            <person name="Goodwin L."/>
            <person name="Han C."/>
            <person name="Hauser L."/>
            <person name="Land M."/>
            <person name="Lapidus A."/>
            <person name="Lucas S."/>
            <person name="Pitluck S."/>
            <person name="Woyke T."/>
            <person name="Stein L.Y."/>
            <person name="Murrell C."/>
        </authorList>
    </citation>
    <scope>NUCLEOTIDE SEQUENCE</scope>
    <source>
        <strain>MC09</strain>
    </source>
</reference>
<dbReference type="EC" id="2.7.13.3" evidence="2"/>
<dbReference type="InterPro" id="IPR036890">
    <property type="entry name" value="HATPase_C_sf"/>
</dbReference>
<dbReference type="Gene3D" id="3.30.565.10">
    <property type="entry name" value="Histidine kinase-like ATPase, C-terminal domain"/>
    <property type="match status" value="1"/>
</dbReference>
<dbReference type="PANTHER" id="PTHR43711">
    <property type="entry name" value="TWO-COMPONENT HISTIDINE KINASE"/>
    <property type="match status" value="1"/>
</dbReference>
<dbReference type="PROSITE" id="PS50109">
    <property type="entry name" value="HIS_KIN"/>
    <property type="match status" value="1"/>
</dbReference>
<dbReference type="InterPro" id="IPR004358">
    <property type="entry name" value="Sig_transdc_His_kin-like_C"/>
</dbReference>
<evidence type="ECO:0000313" key="9">
    <source>
        <dbReference type="EMBL" id="AEG01753.1"/>
    </source>
</evidence>
<feature type="transmembrane region" description="Helical" evidence="7">
    <location>
        <begin position="67"/>
        <end position="87"/>
    </location>
</feature>
<evidence type="ECO:0000313" key="10">
    <source>
        <dbReference type="Proteomes" id="UP000008888"/>
    </source>
</evidence>
<proteinExistence type="predicted"/>
<dbReference type="InterPro" id="IPR036097">
    <property type="entry name" value="HisK_dim/P_sf"/>
</dbReference>
<dbReference type="GO" id="GO:0000155">
    <property type="term" value="F:phosphorelay sensor kinase activity"/>
    <property type="evidence" value="ECO:0007669"/>
    <property type="project" value="InterPro"/>
</dbReference>
<dbReference type="STRING" id="857087.Metme_3382"/>
<feature type="domain" description="Histidine kinase" evidence="8">
    <location>
        <begin position="242"/>
        <end position="454"/>
    </location>
</feature>
<dbReference type="KEGG" id="mmt:Metme_3382"/>
<dbReference type="EMBL" id="CP002738">
    <property type="protein sequence ID" value="AEG01753.1"/>
    <property type="molecule type" value="Genomic_DNA"/>
</dbReference>
<keyword evidence="7" id="KW-0472">Membrane</keyword>
<keyword evidence="6" id="KW-0902">Two-component regulatory system</keyword>
<dbReference type="Proteomes" id="UP000008888">
    <property type="component" value="Chromosome"/>
</dbReference>
<evidence type="ECO:0000256" key="7">
    <source>
        <dbReference type="SAM" id="Phobius"/>
    </source>
</evidence>
<evidence type="ECO:0000256" key="6">
    <source>
        <dbReference type="ARBA" id="ARBA00023012"/>
    </source>
</evidence>
<dbReference type="SMART" id="SM00387">
    <property type="entry name" value="HATPase_c"/>
    <property type="match status" value="1"/>
</dbReference>
<dbReference type="InterPro" id="IPR005467">
    <property type="entry name" value="His_kinase_dom"/>
</dbReference>
<dbReference type="InterPro" id="IPR003594">
    <property type="entry name" value="HATPase_dom"/>
</dbReference>
<keyword evidence="10" id="KW-1185">Reference proteome</keyword>
<keyword evidence="3" id="KW-0597">Phosphoprotein</keyword>
<dbReference type="PANTHER" id="PTHR43711:SF1">
    <property type="entry name" value="HISTIDINE KINASE 1"/>
    <property type="match status" value="1"/>
</dbReference>
<dbReference type="CDD" id="cd00082">
    <property type="entry name" value="HisKA"/>
    <property type="match status" value="1"/>
</dbReference>
<dbReference type="eggNOG" id="COG2205">
    <property type="taxonomic scope" value="Bacteria"/>
</dbReference>
<keyword evidence="7" id="KW-0812">Transmembrane</keyword>
<dbReference type="PRINTS" id="PR00344">
    <property type="entry name" value="BCTRLSENSOR"/>
</dbReference>
<keyword evidence="5 9" id="KW-0418">Kinase</keyword>
<comment type="catalytic activity">
    <reaction evidence="1">
        <text>ATP + protein L-histidine = ADP + protein N-phospho-L-histidine.</text>
        <dbReference type="EC" id="2.7.13.3"/>
    </reaction>
</comment>
<dbReference type="Pfam" id="PF00512">
    <property type="entry name" value="HisKA"/>
    <property type="match status" value="1"/>
</dbReference>
<feature type="transmembrane region" description="Helical" evidence="7">
    <location>
        <begin position="155"/>
        <end position="172"/>
    </location>
</feature>
<dbReference type="AlphaFoldDB" id="G0A6C5"/>
<dbReference type="InterPro" id="IPR050736">
    <property type="entry name" value="Sensor_HK_Regulatory"/>
</dbReference>
<dbReference type="RefSeq" id="WP_013819980.1">
    <property type="nucleotide sequence ID" value="NC_015572.1"/>
</dbReference>
<reference evidence="9 10" key="1">
    <citation type="journal article" date="2011" name="J. Bacteriol.">
        <title>Complete Genome Sequence of the Aerobic Marine Methanotroph Methylomonas methanica MC09.</title>
        <authorList>
            <person name="Boden R."/>
            <person name="Cunliffe M."/>
            <person name="Scanlan J."/>
            <person name="Moussard H."/>
            <person name="Kits K.D."/>
            <person name="Klotz M.G."/>
            <person name="Jetten M.S."/>
            <person name="Vuilleumier S."/>
            <person name="Han J."/>
            <person name="Peters L."/>
            <person name="Mikhailova N."/>
            <person name="Teshima H."/>
            <person name="Tapia R."/>
            <person name="Kyrpides N."/>
            <person name="Ivanova N."/>
            <person name="Pagani I."/>
            <person name="Cheng J.F."/>
            <person name="Goodwin L."/>
            <person name="Han C."/>
            <person name="Hauser L."/>
            <person name="Land M.L."/>
            <person name="Lapidus A."/>
            <person name="Lucas S."/>
            <person name="Pitluck S."/>
            <person name="Woyke T."/>
            <person name="Stein L."/>
            <person name="Murrell J.C."/>
        </authorList>
    </citation>
    <scope>NUCLEOTIDE SEQUENCE [LARGE SCALE GENOMIC DNA]</scope>
    <source>
        <strain evidence="9 10">MC09</strain>
    </source>
</reference>
<dbReference type="Pfam" id="PF02518">
    <property type="entry name" value="HATPase_c"/>
    <property type="match status" value="1"/>
</dbReference>
<keyword evidence="4" id="KW-0808">Transferase</keyword>
<dbReference type="OrthoDB" id="9764438at2"/>
<evidence type="ECO:0000259" key="8">
    <source>
        <dbReference type="PROSITE" id="PS50109"/>
    </source>
</evidence>
<dbReference type="CDD" id="cd00075">
    <property type="entry name" value="HATPase"/>
    <property type="match status" value="1"/>
</dbReference>
<evidence type="ECO:0000256" key="1">
    <source>
        <dbReference type="ARBA" id="ARBA00000085"/>
    </source>
</evidence>
<dbReference type="InterPro" id="IPR003661">
    <property type="entry name" value="HisK_dim/P_dom"/>
</dbReference>
<dbReference type="Gene3D" id="1.10.287.130">
    <property type="match status" value="1"/>
</dbReference>
<protein>
    <recommendedName>
        <fullName evidence="2">histidine kinase</fullName>
        <ecNumber evidence="2">2.7.13.3</ecNumber>
    </recommendedName>
</protein>
<dbReference type="SUPFAM" id="SSF47384">
    <property type="entry name" value="Homodimeric domain of signal transducing histidine kinase"/>
    <property type="match status" value="1"/>
</dbReference>
<name>G0A6C5_METMM</name>
<keyword evidence="7" id="KW-1133">Transmembrane helix</keyword>
<organism evidence="9 10">
    <name type="scientific">Methylomonas methanica (strain DSM 25384 / MC09)</name>
    <dbReference type="NCBI Taxonomy" id="857087"/>
    <lineage>
        <taxon>Bacteria</taxon>
        <taxon>Pseudomonadati</taxon>
        <taxon>Pseudomonadota</taxon>
        <taxon>Gammaproteobacteria</taxon>
        <taxon>Methylococcales</taxon>
        <taxon>Methylococcaceae</taxon>
        <taxon>Methylomonas</taxon>
    </lineage>
</organism>
<sequence length="463" mass="51743">MKPNKEEACVEFETKPLTWLGARDSPYGNEITAKLATKRPTEIALYSAFQINICTFLAILLCNFGLNVISACIYLGCAYILISLNAWQQLYKYKKDPNQVNTVISTELQEDFAIAVCLPINIMAEQSANPIIALILVMAFLSLQAVISIKPFSGFILSKITLFSAGISYVLIIKHQYSSDAAVLFPLTTMFVLMLCVGYWLYIRQVRLLHLTFKQHHLQRMLAEKNLNLDQLNKLREKLVRQIGHDLRQPINSLSYAIFNMKLDRLTDSQKEQIDIASRSISAANYLIEEILRTSIQESDQPVFVHKETFEIGHVLYSLGKEFCPIIQGDNGSLKVVHSSYPVFSDYQIIERILRNFLSNAFTHAKGAKVLLGVRRTAAMLEIQVIDRGPGMPRELLDKACEEFTQGENSAEQGGLGLGLNIAKSLARAIDGDIVVNSTLGRGTCCSLRIPVTIPLPSLHTSV</sequence>
<reference evidence="10" key="3">
    <citation type="submission" date="2011-05" db="EMBL/GenBank/DDBJ databases">
        <title>Complete sequence of Methylomonas methanica MC09.</title>
        <authorList>
            <consortium name="US DOE Joint Genome Institute"/>
            <person name="Lucas S."/>
            <person name="Han J."/>
            <person name="Lapidus A."/>
            <person name="Cheng J.-F."/>
            <person name="Goodwin L."/>
            <person name="Pitluck S."/>
            <person name="Peters L."/>
            <person name="Mikhailova N."/>
            <person name="Teshima H."/>
            <person name="Han C."/>
            <person name="Tapia R."/>
            <person name="Land M."/>
            <person name="Hauser L."/>
            <person name="Kyrpides N."/>
            <person name="Ivanova N."/>
            <person name="Pagani I."/>
            <person name="Stein L."/>
            <person name="Woyke T."/>
        </authorList>
    </citation>
    <scope>NUCLEOTIDE SEQUENCE [LARGE SCALE GENOMIC DNA]</scope>
    <source>
        <strain evidence="10">MC09</strain>
    </source>
</reference>
<feature type="transmembrane region" description="Helical" evidence="7">
    <location>
        <begin position="131"/>
        <end position="149"/>
    </location>
</feature>
<evidence type="ECO:0000256" key="2">
    <source>
        <dbReference type="ARBA" id="ARBA00012438"/>
    </source>
</evidence>
<accession>G0A6C5</accession>
<dbReference type="HOGENOM" id="CLU_590272_0_0_6"/>
<gene>
    <name evidence="9" type="ordered locus">Metme_3382</name>
</gene>
<dbReference type="SUPFAM" id="SSF55874">
    <property type="entry name" value="ATPase domain of HSP90 chaperone/DNA topoisomerase II/histidine kinase"/>
    <property type="match status" value="1"/>
</dbReference>
<evidence type="ECO:0000256" key="4">
    <source>
        <dbReference type="ARBA" id="ARBA00022679"/>
    </source>
</evidence>
<feature type="transmembrane region" description="Helical" evidence="7">
    <location>
        <begin position="43"/>
        <end position="61"/>
    </location>
</feature>
<evidence type="ECO:0000256" key="5">
    <source>
        <dbReference type="ARBA" id="ARBA00022777"/>
    </source>
</evidence>
<feature type="transmembrane region" description="Helical" evidence="7">
    <location>
        <begin position="184"/>
        <end position="202"/>
    </location>
</feature>
<dbReference type="SMART" id="SM00388">
    <property type="entry name" value="HisKA"/>
    <property type="match status" value="1"/>
</dbReference>